<organism evidence="3 4">
    <name type="scientific">Hermetia illucens</name>
    <name type="common">Black soldier fly</name>
    <dbReference type="NCBI Taxonomy" id="343691"/>
    <lineage>
        <taxon>Eukaryota</taxon>
        <taxon>Metazoa</taxon>
        <taxon>Ecdysozoa</taxon>
        <taxon>Arthropoda</taxon>
        <taxon>Hexapoda</taxon>
        <taxon>Insecta</taxon>
        <taxon>Pterygota</taxon>
        <taxon>Neoptera</taxon>
        <taxon>Endopterygota</taxon>
        <taxon>Diptera</taxon>
        <taxon>Brachycera</taxon>
        <taxon>Stratiomyomorpha</taxon>
        <taxon>Stratiomyidae</taxon>
        <taxon>Hermetiinae</taxon>
        <taxon>Hermetia</taxon>
    </lineage>
</organism>
<dbReference type="PANTHER" id="PTHR21721:SF27">
    <property type="entry name" value="GH09876P"/>
    <property type="match status" value="1"/>
</dbReference>
<dbReference type="InterPro" id="IPR008472">
    <property type="entry name" value="DUF753"/>
</dbReference>
<dbReference type="OrthoDB" id="7730284at2759"/>
<accession>A0A7R8UFK5</accession>
<dbReference type="SUPFAM" id="SSF57302">
    <property type="entry name" value="Snake toxin-like"/>
    <property type="match status" value="1"/>
</dbReference>
<dbReference type="Pfam" id="PF05444">
    <property type="entry name" value="DUF753"/>
    <property type="match status" value="4"/>
</dbReference>
<dbReference type="PANTHER" id="PTHR21721">
    <property type="entry name" value="GH09876P-RELATED"/>
    <property type="match status" value="1"/>
</dbReference>
<keyword evidence="4" id="KW-1185">Reference proteome</keyword>
<gene>
    <name evidence="3" type="ORF">HERILL_LOCUS3000</name>
</gene>
<protein>
    <recommendedName>
        <fullName evidence="2">DUF753 domain-containing protein</fullName>
    </recommendedName>
</protein>
<dbReference type="AlphaFoldDB" id="A0A7R8UFK5"/>
<feature type="chain" id="PRO_5030504144" description="DUF753 domain-containing protein" evidence="1">
    <location>
        <begin position="26"/>
        <end position="683"/>
    </location>
</feature>
<feature type="signal peptide" evidence="1">
    <location>
        <begin position="1"/>
        <end position="25"/>
    </location>
</feature>
<feature type="domain" description="DUF753" evidence="2">
    <location>
        <begin position="416"/>
        <end position="487"/>
    </location>
</feature>
<reference evidence="3 4" key="1">
    <citation type="submission" date="2020-11" db="EMBL/GenBank/DDBJ databases">
        <authorList>
            <person name="Wallbank WR R."/>
            <person name="Pardo Diaz C."/>
            <person name="Kozak K."/>
            <person name="Martin S."/>
            <person name="Jiggins C."/>
            <person name="Moest M."/>
            <person name="Warren A I."/>
            <person name="Generalovic N T."/>
            <person name="Byers J.R.P. K."/>
            <person name="Montejo-Kovacevich G."/>
            <person name="Yen C E."/>
        </authorList>
    </citation>
    <scope>NUCLEOTIDE SEQUENCE [LARGE SCALE GENOMIC DNA]</scope>
</reference>
<evidence type="ECO:0000313" key="4">
    <source>
        <dbReference type="Proteomes" id="UP000594454"/>
    </source>
</evidence>
<feature type="domain" description="DUF753" evidence="2">
    <location>
        <begin position="337"/>
        <end position="405"/>
    </location>
</feature>
<proteinExistence type="predicted"/>
<feature type="domain" description="DUF753" evidence="2">
    <location>
        <begin position="576"/>
        <end position="654"/>
    </location>
</feature>
<dbReference type="InterPro" id="IPR045860">
    <property type="entry name" value="Snake_toxin-like_sf"/>
</dbReference>
<dbReference type="EMBL" id="LR899009">
    <property type="protein sequence ID" value="CAD7079808.1"/>
    <property type="molecule type" value="Genomic_DNA"/>
</dbReference>
<evidence type="ECO:0000256" key="1">
    <source>
        <dbReference type="SAM" id="SignalP"/>
    </source>
</evidence>
<evidence type="ECO:0000313" key="3">
    <source>
        <dbReference type="EMBL" id="CAD7079808.1"/>
    </source>
</evidence>
<feature type="domain" description="DUF753" evidence="2">
    <location>
        <begin position="26"/>
        <end position="97"/>
    </location>
</feature>
<keyword evidence="1" id="KW-0732">Signal</keyword>
<dbReference type="Proteomes" id="UP000594454">
    <property type="component" value="Chromosome 1"/>
</dbReference>
<name>A0A7R8UFK5_HERIL</name>
<dbReference type="InParanoid" id="A0A7R8UFK5"/>
<evidence type="ECO:0000259" key="2">
    <source>
        <dbReference type="Pfam" id="PF05444"/>
    </source>
</evidence>
<sequence>MSSSIPIRIFTLVLLIGLSVDLAKALQCYKCNSTSTPDCAINPSDQLETVECPAEDGECAMAVLDDMATYRGCLSDIVIPENCRTCQNATCTDDLCNGGIYPESRPKCYKCERQECVNVSGPAEPCLNYDTDDLCYVDVIDETDVIRGCVSDDDYNAGVYTDFCRGDGCNNIAAASPFSCISCDSDNDENCKHGDTSAWVCRVNVTDVCTVNVLHGRSESCFTYHNGEKVVRGCSRLSPDLVMQSQYISVCRTSDCNDDCIITPTCYVCDSNQDQNCLMDQGSLTPQDCPQETLSCYTCKHEDQSITRGCGGNGTFSGNTTCLSCWDENGCNSNLIQTCYHCNSGTDNNCATWQNTSALDIAVCTGKCVVKVNDLSFTVRGCQTGSLRCAPGDSLCKECDGDNCNGGVFPEERQLCYQCDSSNENCDSDQSNSPPPACSQYMSSDGCFQYLDTKGHMVRGCTSDSSYYGCKDFGQDTCEVCNENACNSKSLAKVEYLQCHFCNSNVDQSCGWAQTKTESCMPKTGNSTFAACFSYQLPNKTIIRGCMSDEDACDPTDLTCELCSKDGCNGQNIIYQECIQCSGKIGEGMCAQNAAQLEASQCSEAVQYYQDRGCYAKRVNDVVMRGCLSELNTDAQLLCDRDEYCKICRDQGCNFQNLVNSAKRLTALTALPIIALIISNNLV</sequence>